<sequence length="449" mass="47762">MKTNLFTLLLLSTGLTASAQWVNQPISFANPTSAALFLEAVDANTVWTAALDLSGGDAYVPAQLARSIDGGQSWAVRALPLNATAEEQLVGLSAVSGSTAWVLVVNTEGDDSSRLLKTTDGGQNWVAQGAGVLFASPRSYASHVHFFSATEGMVVGESLTSGGSLEVYRTTDGGQSWTAVSTPATLPNEYPIVLSPATVGNSIWLGTDEGRVFRSTDRGQTWAVFTIGETELTHIHFRDQQNGLALSLNERSTNHRLFRTNNGGQTWNPVNYSGPLHGVSISAVPGTNQYVSVGYDEDNGDQGSSYSRDNGQTWINLENQINHFVVDFVSPTVGWSTGFRGSIDNPRGNGLNKFGSTVLGLRGTDAALQAGLRVVPNPAEGGRSSLRVAQPFGAAVQVRILDVTGRLVSQHNWTGSVPLELNLSREKAGLYVLEVAGTNGTARQKLQVQ</sequence>
<proteinExistence type="predicted"/>
<dbReference type="PANTHER" id="PTHR12106:SF27">
    <property type="entry name" value="SORTILIN-RELATED RECEPTOR"/>
    <property type="match status" value="1"/>
</dbReference>
<dbReference type="RefSeq" id="WP_176906794.1">
    <property type="nucleotide sequence ID" value="NZ_JABKAU010000003.1"/>
</dbReference>
<dbReference type="InterPro" id="IPR050310">
    <property type="entry name" value="VPS10-sortilin"/>
</dbReference>
<dbReference type="Gene3D" id="2.130.10.10">
    <property type="entry name" value="YVTN repeat-like/Quinoprotein amine dehydrogenase"/>
    <property type="match status" value="3"/>
</dbReference>
<dbReference type="Proteomes" id="UP000565521">
    <property type="component" value="Unassembled WGS sequence"/>
</dbReference>
<dbReference type="PANTHER" id="PTHR12106">
    <property type="entry name" value="SORTILIN RELATED"/>
    <property type="match status" value="1"/>
</dbReference>
<dbReference type="SUPFAM" id="SSF110296">
    <property type="entry name" value="Oligoxyloglucan reducing end-specific cellobiohydrolase"/>
    <property type="match status" value="1"/>
</dbReference>
<name>A0A7Y7PLN4_9BACT</name>
<dbReference type="GO" id="GO:0016020">
    <property type="term" value="C:membrane"/>
    <property type="evidence" value="ECO:0007669"/>
    <property type="project" value="TreeGrafter"/>
</dbReference>
<feature type="chain" id="PRO_5030695571" evidence="1">
    <location>
        <begin position="20"/>
        <end position="449"/>
    </location>
</feature>
<comment type="caution">
    <text evidence="4">The sequence shown here is derived from an EMBL/GenBank/DDBJ whole genome shotgun (WGS) entry which is preliminary data.</text>
</comment>
<dbReference type="NCBIfam" id="TIGR04183">
    <property type="entry name" value="Por_Secre_tail"/>
    <property type="match status" value="1"/>
</dbReference>
<evidence type="ECO:0000313" key="5">
    <source>
        <dbReference type="Proteomes" id="UP000565521"/>
    </source>
</evidence>
<dbReference type="InterPro" id="IPR015943">
    <property type="entry name" value="WD40/YVTN_repeat-like_dom_sf"/>
</dbReference>
<gene>
    <name evidence="4" type="ORF">HW554_02645</name>
</gene>
<dbReference type="InterPro" id="IPR026444">
    <property type="entry name" value="Secre_tail"/>
</dbReference>
<feature type="signal peptide" evidence="1">
    <location>
        <begin position="1"/>
        <end position="19"/>
    </location>
</feature>
<organism evidence="4 5">
    <name type="scientific">Hymenobacter lapidiphilus</name>
    <dbReference type="NCBI Taxonomy" id="2608003"/>
    <lineage>
        <taxon>Bacteria</taxon>
        <taxon>Pseudomonadati</taxon>
        <taxon>Bacteroidota</taxon>
        <taxon>Cytophagia</taxon>
        <taxon>Cytophagales</taxon>
        <taxon>Hymenobacteraceae</taxon>
        <taxon>Hymenobacter</taxon>
    </lineage>
</organism>
<evidence type="ECO:0000313" key="4">
    <source>
        <dbReference type="EMBL" id="NVO30093.1"/>
    </source>
</evidence>
<dbReference type="Pfam" id="PF18962">
    <property type="entry name" value="Por_Secre_tail"/>
    <property type="match status" value="1"/>
</dbReference>
<dbReference type="InterPro" id="IPR028203">
    <property type="entry name" value="PSII_CF48-like_dom"/>
</dbReference>
<feature type="domain" description="Photosynthesis system II assembly factor Ycf48/Hcf136-like" evidence="2">
    <location>
        <begin position="113"/>
        <end position="271"/>
    </location>
</feature>
<feature type="domain" description="Secretion system C-terminal sorting" evidence="3">
    <location>
        <begin position="376"/>
        <end position="447"/>
    </location>
</feature>
<protein>
    <submittedName>
        <fullName evidence="4">T9SS type A sorting domain-containing protein</fullName>
    </submittedName>
</protein>
<evidence type="ECO:0000259" key="3">
    <source>
        <dbReference type="Pfam" id="PF18962"/>
    </source>
</evidence>
<keyword evidence="5" id="KW-1185">Reference proteome</keyword>
<dbReference type="CDD" id="cd15482">
    <property type="entry name" value="Sialidase_non-viral"/>
    <property type="match status" value="1"/>
</dbReference>
<reference evidence="4 5" key="1">
    <citation type="submission" date="2020-05" db="EMBL/GenBank/DDBJ databases">
        <title>Hymenobacter terrestris sp. nov. and Hymenobacter lapidiphilus sp. nov., isolated from regoliths in Antarctica.</title>
        <authorList>
            <person name="Sedlacek I."/>
            <person name="Pantucek R."/>
            <person name="Zeman M."/>
            <person name="Holochova P."/>
            <person name="Kralova S."/>
            <person name="Stankova E."/>
            <person name="Sedo O."/>
            <person name="Micenkova L."/>
            <person name="Svec P."/>
            <person name="Gupta V."/>
            <person name="Sood U."/>
            <person name="Korpole U.S."/>
            <person name="Lal R."/>
        </authorList>
    </citation>
    <scope>NUCLEOTIDE SEQUENCE [LARGE SCALE GENOMIC DNA]</scope>
    <source>
        <strain evidence="4 5">P5342</strain>
    </source>
</reference>
<dbReference type="GO" id="GO:0006892">
    <property type="term" value="P:post-Golgi vesicle-mediated transport"/>
    <property type="evidence" value="ECO:0007669"/>
    <property type="project" value="TreeGrafter"/>
</dbReference>
<accession>A0A7Y7PLN4</accession>
<dbReference type="EMBL" id="JABKAU010000003">
    <property type="protein sequence ID" value="NVO30093.1"/>
    <property type="molecule type" value="Genomic_DNA"/>
</dbReference>
<evidence type="ECO:0000256" key="1">
    <source>
        <dbReference type="SAM" id="SignalP"/>
    </source>
</evidence>
<keyword evidence="1" id="KW-0732">Signal</keyword>
<dbReference type="Pfam" id="PF14870">
    <property type="entry name" value="PSII_BNR"/>
    <property type="match status" value="1"/>
</dbReference>
<dbReference type="AlphaFoldDB" id="A0A7Y7PLN4"/>
<evidence type="ECO:0000259" key="2">
    <source>
        <dbReference type="Pfam" id="PF14870"/>
    </source>
</evidence>